<accession>A0ABZ0U562</accession>
<keyword evidence="2" id="KW-1185">Reference proteome</keyword>
<dbReference type="Proteomes" id="UP001325248">
    <property type="component" value="Chromosome"/>
</dbReference>
<name>A0ABZ0U562_9FIRM</name>
<protein>
    <submittedName>
        <fullName evidence="1">Uncharacterized protein</fullName>
    </submittedName>
</protein>
<sequence length="192" mass="21895">MANICSDDLYFYSDSNPEGLQNLWEDIEASINTSPTDAWIGRLFQCKGIPTTGICLYGTVTYKERNIDGILLELSTAWSPLYDAYRTIASHYKVSFVCRSIEPGVGIYFNTDTEGRFFPEEYMLSINDENELTPLGNKVCEVLEDWSLFSSSQEILDTFGRLGYDASSFDELKMLLEEQDIYIHSFENPYGI</sequence>
<evidence type="ECO:0000313" key="1">
    <source>
        <dbReference type="EMBL" id="WPX72357.1"/>
    </source>
</evidence>
<dbReference type="EMBL" id="CP136422">
    <property type="protein sequence ID" value="WPX72357.1"/>
    <property type="molecule type" value="Genomic_DNA"/>
</dbReference>
<reference evidence="1" key="1">
    <citation type="submission" date="2023-10" db="EMBL/GenBank/DDBJ databases">
        <title>Genome sequence of Blautia coccoides DSM 935.</title>
        <authorList>
            <person name="Boeer T."/>
            <person name="Bengelsdorf F.R."/>
            <person name="Daniel R."/>
            <person name="Poehlein A."/>
        </authorList>
    </citation>
    <scope>NUCLEOTIDE SEQUENCE [LARGE SCALE GENOMIC DNA]</scope>
    <source>
        <strain evidence="1">DSM 935</strain>
    </source>
</reference>
<evidence type="ECO:0000313" key="2">
    <source>
        <dbReference type="Proteomes" id="UP001325248"/>
    </source>
</evidence>
<gene>
    <name evidence="1" type="ORF">BLCOC_06930</name>
</gene>
<organism evidence="1 2">
    <name type="scientific">Blautia producta</name>
    <dbReference type="NCBI Taxonomy" id="33035"/>
    <lineage>
        <taxon>Bacteria</taxon>
        <taxon>Bacillati</taxon>
        <taxon>Bacillota</taxon>
        <taxon>Clostridia</taxon>
        <taxon>Lachnospirales</taxon>
        <taxon>Lachnospiraceae</taxon>
        <taxon>Blautia</taxon>
    </lineage>
</organism>
<proteinExistence type="predicted"/>